<keyword evidence="1" id="KW-0472">Membrane</keyword>
<proteinExistence type="predicted"/>
<dbReference type="Proteomes" id="UP000291758">
    <property type="component" value="Chromosome"/>
</dbReference>
<evidence type="ECO:0000313" key="3">
    <source>
        <dbReference type="Proteomes" id="UP000291758"/>
    </source>
</evidence>
<keyword evidence="3" id="KW-1185">Reference proteome</keyword>
<organism evidence="2 3">
    <name type="scientific">Xylanimonas allomyrinae</name>
    <dbReference type="NCBI Taxonomy" id="2509459"/>
    <lineage>
        <taxon>Bacteria</taxon>
        <taxon>Bacillati</taxon>
        <taxon>Actinomycetota</taxon>
        <taxon>Actinomycetes</taxon>
        <taxon>Micrococcales</taxon>
        <taxon>Promicromonosporaceae</taxon>
        <taxon>Xylanimonas</taxon>
    </lineage>
</organism>
<dbReference type="OrthoDB" id="3790998at2"/>
<dbReference type="KEGG" id="xyl:ET495_06650"/>
<protein>
    <submittedName>
        <fullName evidence="2">Uncharacterized protein</fullName>
    </submittedName>
</protein>
<name>A0A4P6EKN8_9MICO</name>
<dbReference type="RefSeq" id="WP_129203635.1">
    <property type="nucleotide sequence ID" value="NZ_CP035495.1"/>
</dbReference>
<keyword evidence="1" id="KW-0812">Transmembrane</keyword>
<feature type="transmembrane region" description="Helical" evidence="1">
    <location>
        <begin position="12"/>
        <end position="35"/>
    </location>
</feature>
<evidence type="ECO:0000256" key="1">
    <source>
        <dbReference type="SAM" id="Phobius"/>
    </source>
</evidence>
<dbReference type="AlphaFoldDB" id="A0A4P6EKN8"/>
<reference evidence="2 3" key="1">
    <citation type="submission" date="2019-01" db="EMBL/GenBank/DDBJ databases">
        <title>Genome sequencing of strain 2JSPR-7.</title>
        <authorList>
            <person name="Heo J."/>
            <person name="Kim S.-J."/>
            <person name="Kim J.-S."/>
            <person name="Hong S.-B."/>
            <person name="Kwon S.-W."/>
        </authorList>
    </citation>
    <scope>NUCLEOTIDE SEQUENCE [LARGE SCALE GENOMIC DNA]</scope>
    <source>
        <strain evidence="2 3">2JSPR-7</strain>
    </source>
</reference>
<dbReference type="EMBL" id="CP035495">
    <property type="protein sequence ID" value="QAY62975.1"/>
    <property type="molecule type" value="Genomic_DNA"/>
</dbReference>
<accession>A0A4P6EKN8</accession>
<sequence length="124" mass="13018">MSTPSGTAVPRSTARSIAIGLLVALVITALAGFWLGRSTGSRVRWTAGTATAVEGQASIETGDFTYGIVGSVPNWIDDTGNAHQSTYPGCLTPGEHVNVRFAWVPANDPEMVSSRVVVAVDCRR</sequence>
<gene>
    <name evidence="2" type="ORF">ET495_06650</name>
</gene>
<evidence type="ECO:0000313" key="2">
    <source>
        <dbReference type="EMBL" id="QAY62975.1"/>
    </source>
</evidence>
<keyword evidence="1" id="KW-1133">Transmembrane helix</keyword>